<accession>A0A2L2TYV1</accession>
<reference evidence="2" key="1">
    <citation type="submission" date="2014-10" db="EMBL/GenBank/DDBJ databases">
        <authorList>
            <person name="King R."/>
        </authorList>
    </citation>
    <scope>NUCLEOTIDE SEQUENCE [LARGE SCALE GENOMIC DNA]</scope>
    <source>
        <strain evidence="2">A3/5</strain>
    </source>
</reference>
<evidence type="ECO:0008006" key="3">
    <source>
        <dbReference type="Google" id="ProtNLM"/>
    </source>
</evidence>
<name>A0A2L2TYV1_9HYPO</name>
<keyword evidence="2" id="KW-1185">Reference proteome</keyword>
<dbReference type="Proteomes" id="UP000245910">
    <property type="component" value="Chromosome I"/>
</dbReference>
<evidence type="ECO:0000313" key="1">
    <source>
        <dbReference type="EMBL" id="CEI67430.1"/>
    </source>
</evidence>
<organism evidence="1 2">
    <name type="scientific">Fusarium venenatum</name>
    <dbReference type="NCBI Taxonomy" id="56646"/>
    <lineage>
        <taxon>Eukaryota</taxon>
        <taxon>Fungi</taxon>
        <taxon>Dikarya</taxon>
        <taxon>Ascomycota</taxon>
        <taxon>Pezizomycotina</taxon>
        <taxon>Sordariomycetes</taxon>
        <taxon>Hypocreomycetidae</taxon>
        <taxon>Hypocreales</taxon>
        <taxon>Nectriaceae</taxon>
        <taxon>Fusarium</taxon>
    </lineage>
</organism>
<evidence type="ECO:0000313" key="2">
    <source>
        <dbReference type="Proteomes" id="UP000245910"/>
    </source>
</evidence>
<dbReference type="EMBL" id="LN649229">
    <property type="protein sequence ID" value="CEI67430.1"/>
    <property type="molecule type" value="Genomic_DNA"/>
</dbReference>
<protein>
    <recommendedName>
        <fullName evidence="3">HNH nuclease domain-containing protein</fullName>
    </recommendedName>
</protein>
<dbReference type="AlphaFoldDB" id="A0A2L2TYV1"/>
<proteinExistence type="predicted"/>
<sequence>MSTFDEQQKLIDEKQQLYGPIDDFFSRDPTDEMAIHVSTILLVPKESLEHGGFLTYNQPPMTLHKNLKSVASLSTEDRHLDPHEATVVQRNLAEENACHRRDDHECVFMATADPRVARIVPFSWNKNKANVHETKQVMGAPKVFFNDTICGKLSDLLANPHDLGSSDKHWNMIALNIQLLNYWSFACCGLKCLGLRPKATQDPDAPDSTEDSPKVSGEAEWEVVIQFHWLNRRWAKPNVEMDLTGDESMQKMAETQIKYEKARRPPPIPQKGDGVFAAVRVNNCVPLISGQTFTLTMSK</sequence>